<organism evidence="2 3">
    <name type="scientific">Streptomyces caelestis</name>
    <dbReference type="NCBI Taxonomy" id="36816"/>
    <lineage>
        <taxon>Bacteria</taxon>
        <taxon>Bacillati</taxon>
        <taxon>Actinomycetota</taxon>
        <taxon>Actinomycetes</taxon>
        <taxon>Kitasatosporales</taxon>
        <taxon>Streptomycetaceae</taxon>
        <taxon>Streptomyces</taxon>
    </lineage>
</organism>
<protein>
    <submittedName>
        <fullName evidence="2">Uncharacterized protein</fullName>
    </submittedName>
</protein>
<reference evidence="2 3" key="1">
    <citation type="submission" date="2020-08" db="EMBL/GenBank/DDBJ databases">
        <title>Sequencing the genomes of 1000 actinobacteria strains.</title>
        <authorList>
            <person name="Klenk H.-P."/>
        </authorList>
    </citation>
    <scope>NUCLEOTIDE SEQUENCE [LARGE SCALE GENOMIC DNA]</scope>
    <source>
        <strain evidence="2 3">DSM 40084</strain>
    </source>
</reference>
<sequence>MLFRDGEVGEGDEDAVAQATRIPPSLLAQRIEQLTGQIDELKISA</sequence>
<accession>A0A7W9HAA0</accession>
<evidence type="ECO:0000313" key="2">
    <source>
        <dbReference type="EMBL" id="MBB5798557.1"/>
    </source>
</evidence>
<dbReference type="AlphaFoldDB" id="A0A7W9HAA0"/>
<evidence type="ECO:0000313" key="3">
    <source>
        <dbReference type="Proteomes" id="UP000590647"/>
    </source>
</evidence>
<keyword evidence="3" id="KW-1185">Reference proteome</keyword>
<dbReference type="EMBL" id="JACHNE010000001">
    <property type="protein sequence ID" value="MBB5798557.1"/>
    <property type="molecule type" value="Genomic_DNA"/>
</dbReference>
<evidence type="ECO:0000256" key="1">
    <source>
        <dbReference type="SAM" id="MobiDB-lite"/>
    </source>
</evidence>
<dbReference type="RefSeq" id="WP_230299559.1">
    <property type="nucleotide sequence ID" value="NZ_JACHNE010000001.1"/>
</dbReference>
<dbReference type="Proteomes" id="UP000590647">
    <property type="component" value="Unassembled WGS sequence"/>
</dbReference>
<proteinExistence type="predicted"/>
<comment type="caution">
    <text evidence="2">The sequence shown here is derived from an EMBL/GenBank/DDBJ whole genome shotgun (WGS) entry which is preliminary data.</text>
</comment>
<name>A0A7W9HAA0_9ACTN</name>
<gene>
    <name evidence="2" type="ORF">HDA41_006521</name>
</gene>
<feature type="region of interest" description="Disordered" evidence="1">
    <location>
        <begin position="1"/>
        <end position="20"/>
    </location>
</feature>